<dbReference type="PANTHER" id="PTHR12064">
    <property type="entry name" value="METAL TRANSPORTER CNNM"/>
    <property type="match status" value="1"/>
</dbReference>
<reference evidence="2 3" key="1">
    <citation type="journal article" date="2009" name="Nat. Genet.">
        <title>The genome of the cucumber, Cucumis sativus L.</title>
        <authorList>
            <person name="Huang S."/>
            <person name="Li R."/>
            <person name="Zhang Z."/>
            <person name="Li L."/>
            <person name="Gu X."/>
            <person name="Fan W."/>
            <person name="Lucas W.J."/>
            <person name="Wang X."/>
            <person name="Xie B."/>
            <person name="Ni P."/>
            <person name="Ren Y."/>
            <person name="Zhu H."/>
            <person name="Li J."/>
            <person name="Lin K."/>
            <person name="Jin W."/>
            <person name="Fei Z."/>
            <person name="Li G."/>
            <person name="Staub J."/>
            <person name="Kilian A."/>
            <person name="van der Vossen E.A."/>
            <person name="Wu Y."/>
            <person name="Guo J."/>
            <person name="He J."/>
            <person name="Jia Z."/>
            <person name="Ren Y."/>
            <person name="Tian G."/>
            <person name="Lu Y."/>
            <person name="Ruan J."/>
            <person name="Qian W."/>
            <person name="Wang M."/>
            <person name="Huang Q."/>
            <person name="Li B."/>
            <person name="Xuan Z."/>
            <person name="Cao J."/>
            <person name="Asan"/>
            <person name="Wu Z."/>
            <person name="Zhang J."/>
            <person name="Cai Q."/>
            <person name="Bai Y."/>
            <person name="Zhao B."/>
            <person name="Han Y."/>
            <person name="Li Y."/>
            <person name="Li X."/>
            <person name="Wang S."/>
            <person name="Shi Q."/>
            <person name="Liu S."/>
            <person name="Cho W.K."/>
            <person name="Kim J.Y."/>
            <person name="Xu Y."/>
            <person name="Heller-Uszynska K."/>
            <person name="Miao H."/>
            <person name="Cheng Z."/>
            <person name="Zhang S."/>
            <person name="Wu J."/>
            <person name="Yang Y."/>
            <person name="Kang H."/>
            <person name="Li M."/>
            <person name="Liang H."/>
            <person name="Ren X."/>
            <person name="Shi Z."/>
            <person name="Wen M."/>
            <person name="Jian M."/>
            <person name="Yang H."/>
            <person name="Zhang G."/>
            <person name="Yang Z."/>
            <person name="Chen R."/>
            <person name="Liu S."/>
            <person name="Li J."/>
            <person name="Ma L."/>
            <person name="Liu H."/>
            <person name="Zhou Y."/>
            <person name="Zhao J."/>
            <person name="Fang X."/>
            <person name="Li G."/>
            <person name="Fang L."/>
            <person name="Li Y."/>
            <person name="Liu D."/>
            <person name="Zheng H."/>
            <person name="Zhang Y."/>
            <person name="Qin N."/>
            <person name="Li Z."/>
            <person name="Yang G."/>
            <person name="Yang S."/>
            <person name="Bolund L."/>
            <person name="Kristiansen K."/>
            <person name="Zheng H."/>
            <person name="Li S."/>
            <person name="Zhang X."/>
            <person name="Yang H."/>
            <person name="Wang J."/>
            <person name="Sun R."/>
            <person name="Zhang B."/>
            <person name="Jiang S."/>
            <person name="Wang J."/>
            <person name="Du Y."/>
            <person name="Li S."/>
        </authorList>
    </citation>
    <scope>NUCLEOTIDE SEQUENCE [LARGE SCALE GENOMIC DNA]</scope>
    <source>
        <strain evidence="3">cv. 9930</strain>
    </source>
</reference>
<dbReference type="InterPro" id="IPR045095">
    <property type="entry name" value="ACDP"/>
</dbReference>
<dbReference type="STRING" id="3659.A0A0A0KG89"/>
<dbReference type="SUPFAM" id="SSF54631">
    <property type="entry name" value="CBS-domain pair"/>
    <property type="match status" value="1"/>
</dbReference>
<dbReference type="GO" id="GO:0010960">
    <property type="term" value="P:magnesium ion homeostasis"/>
    <property type="evidence" value="ECO:0007669"/>
    <property type="project" value="InterPro"/>
</dbReference>
<dbReference type="Proteomes" id="UP000029981">
    <property type="component" value="Chromosome 6"/>
</dbReference>
<protein>
    <submittedName>
        <fullName evidence="2">Uncharacterized protein</fullName>
    </submittedName>
</protein>
<accession>A0A0A0KG89</accession>
<dbReference type="AlphaFoldDB" id="A0A0A0KG89"/>
<evidence type="ECO:0000256" key="1">
    <source>
        <dbReference type="ARBA" id="ARBA00022737"/>
    </source>
</evidence>
<sequence length="200" mass="22190">MNFLELQTAVVVMTPIESTFSLDVNSNLGNIKVMINLFLVKPCFPVDLLIMMMRISSEKVSLFKYLSCVELGQYQEQVVVVGLGKPLKKSLHEVIVVSQSIMRTQRIFGLLQVKSLLTVTAEAETPVGAVSIRRIHRVPSDIPLYDILNVFQKGNNHMVVVVKVKEKTKNSALSSNGEKHGEKSFTSGISPLVTPLLTKH</sequence>
<proteinExistence type="predicted"/>
<evidence type="ECO:0000313" key="2">
    <source>
        <dbReference type="EMBL" id="KGN47874.1"/>
    </source>
</evidence>
<dbReference type="Gene3D" id="3.10.580.10">
    <property type="entry name" value="CBS-domain"/>
    <property type="match status" value="1"/>
</dbReference>
<name>A0A0A0KG89_CUCSA</name>
<reference evidence="2 3" key="2">
    <citation type="journal article" date="2009" name="PLoS ONE">
        <title>An integrated genetic and cytogenetic map of the cucumber genome.</title>
        <authorList>
            <person name="Ren Y."/>
            <person name="Zhang Z."/>
            <person name="Liu J."/>
            <person name="Staub J.E."/>
            <person name="Han Y."/>
            <person name="Cheng Z."/>
            <person name="Li X."/>
            <person name="Lu J."/>
            <person name="Miao H."/>
            <person name="Kang H."/>
            <person name="Xie B."/>
            <person name="Gu X."/>
            <person name="Wang X."/>
            <person name="Du Y."/>
            <person name="Jin W."/>
            <person name="Huang S."/>
        </authorList>
    </citation>
    <scope>NUCLEOTIDE SEQUENCE [LARGE SCALE GENOMIC DNA]</scope>
    <source>
        <strain evidence="3">cv. 9930</strain>
    </source>
</reference>
<dbReference type="InterPro" id="IPR046342">
    <property type="entry name" value="CBS_dom_sf"/>
</dbReference>
<evidence type="ECO:0000313" key="3">
    <source>
        <dbReference type="Proteomes" id="UP000029981"/>
    </source>
</evidence>
<reference evidence="2 3" key="3">
    <citation type="journal article" date="2010" name="BMC Genomics">
        <title>Transcriptome sequencing and comparative analysis of cucumber flowers with different sex types.</title>
        <authorList>
            <person name="Guo S."/>
            <person name="Zheng Y."/>
            <person name="Joung J.G."/>
            <person name="Liu S."/>
            <person name="Zhang Z."/>
            <person name="Crasta O.R."/>
            <person name="Sobral B.W."/>
            <person name="Xu Y."/>
            <person name="Huang S."/>
            <person name="Fei Z."/>
        </authorList>
    </citation>
    <scope>NUCLEOTIDE SEQUENCE [LARGE SCALE GENOMIC DNA]</scope>
    <source>
        <strain evidence="3">cv. 9930</strain>
    </source>
</reference>
<gene>
    <name evidence="2" type="ORF">Csa_6G408820</name>
</gene>
<dbReference type="PANTHER" id="PTHR12064:SF97">
    <property type="entry name" value="METAL TRANSPORTER CNNM-5"/>
    <property type="match status" value="1"/>
</dbReference>
<organism evidence="2 3">
    <name type="scientific">Cucumis sativus</name>
    <name type="common">Cucumber</name>
    <dbReference type="NCBI Taxonomy" id="3659"/>
    <lineage>
        <taxon>Eukaryota</taxon>
        <taxon>Viridiplantae</taxon>
        <taxon>Streptophyta</taxon>
        <taxon>Embryophyta</taxon>
        <taxon>Tracheophyta</taxon>
        <taxon>Spermatophyta</taxon>
        <taxon>Magnoliopsida</taxon>
        <taxon>eudicotyledons</taxon>
        <taxon>Gunneridae</taxon>
        <taxon>Pentapetalae</taxon>
        <taxon>rosids</taxon>
        <taxon>fabids</taxon>
        <taxon>Cucurbitales</taxon>
        <taxon>Cucurbitaceae</taxon>
        <taxon>Benincaseae</taxon>
        <taxon>Cucumis</taxon>
    </lineage>
</organism>
<reference evidence="2 3" key="4">
    <citation type="journal article" date="2011" name="BMC Genomics">
        <title>RNA-Seq improves annotation of protein-coding genes in the cucumber genome.</title>
        <authorList>
            <person name="Li Z."/>
            <person name="Zhang Z."/>
            <person name="Yan P."/>
            <person name="Huang S."/>
            <person name="Fei Z."/>
            <person name="Lin K."/>
        </authorList>
    </citation>
    <scope>NUCLEOTIDE SEQUENCE [LARGE SCALE GENOMIC DNA]</scope>
    <source>
        <strain evidence="3">cv. 9930</strain>
    </source>
</reference>
<dbReference type="eggNOG" id="KOG2118">
    <property type="taxonomic scope" value="Eukaryota"/>
</dbReference>
<keyword evidence="1" id="KW-0677">Repeat</keyword>
<dbReference type="EMBL" id="CM002927">
    <property type="protein sequence ID" value="KGN47874.1"/>
    <property type="molecule type" value="Genomic_DNA"/>
</dbReference>
<dbReference type="Gramene" id="KGN47874">
    <property type="protein sequence ID" value="KGN47874"/>
    <property type="gene ID" value="Csa_6G408820"/>
</dbReference>
<keyword evidence="3" id="KW-1185">Reference proteome</keyword>